<dbReference type="RefSeq" id="WP_121241681.1">
    <property type="nucleotide sequence ID" value="NZ_BHVV01000008.1"/>
</dbReference>
<proteinExistence type="predicted"/>
<feature type="domain" description="Predicted 3'-5' exonuclease PolB-like" evidence="1">
    <location>
        <begin position="47"/>
        <end position="260"/>
    </location>
</feature>
<dbReference type="InterPro" id="IPR012337">
    <property type="entry name" value="RNaseH-like_sf"/>
</dbReference>
<dbReference type="EMBL" id="RCCI01000005">
    <property type="protein sequence ID" value="RLJ65106.1"/>
    <property type="molecule type" value="Genomic_DNA"/>
</dbReference>
<keyword evidence="3" id="KW-1185">Reference proteome</keyword>
<sequence>MTPVLVFDIETIPDVAGIRALHGLPAELADAEVAEFAFQRSRAKNGSDFLPHHLQRVAVISCALRSDDGFKVWSLAEPKLNEAEIIRRFYAGIEKYTPQLVSWNGGGFDLPVLHYRGLIHGVEAARYWEMGEGDSYDARDFKWNNYIGRYHMRHLDLMDLLAMYQPRASAPLDELAKLMGLPGKLGMDGSAVWGTWLAGGIDDIRDYCETDVVNTYLVYLRFQRMRGRLSPAEHDAELAFVRAELEKVGAPHWREFLAAWKSEEKT</sequence>
<dbReference type="InterPro" id="IPR036397">
    <property type="entry name" value="RNaseH_sf"/>
</dbReference>
<protein>
    <recommendedName>
        <fullName evidence="1">Predicted 3'-5' exonuclease PolB-like domain-containing protein</fullName>
    </recommendedName>
</protein>
<organism evidence="2 3">
    <name type="scientific">Sulfurisoma sediminicola</name>
    <dbReference type="NCBI Taxonomy" id="1381557"/>
    <lineage>
        <taxon>Bacteria</taxon>
        <taxon>Pseudomonadati</taxon>
        <taxon>Pseudomonadota</taxon>
        <taxon>Betaproteobacteria</taxon>
        <taxon>Nitrosomonadales</taxon>
        <taxon>Sterolibacteriaceae</taxon>
        <taxon>Sulfurisoma</taxon>
    </lineage>
</organism>
<dbReference type="CDD" id="cd05782">
    <property type="entry name" value="DNA_polB_like1_exo"/>
    <property type="match status" value="1"/>
</dbReference>
<dbReference type="InterPro" id="IPR019288">
    <property type="entry name" value="3'-5'_exonuclease_PolB-like"/>
</dbReference>
<reference evidence="2 3" key="1">
    <citation type="submission" date="2018-10" db="EMBL/GenBank/DDBJ databases">
        <title>Genomic Encyclopedia of Type Strains, Phase IV (KMG-IV): sequencing the most valuable type-strain genomes for metagenomic binning, comparative biology and taxonomic classification.</title>
        <authorList>
            <person name="Goeker M."/>
        </authorList>
    </citation>
    <scope>NUCLEOTIDE SEQUENCE [LARGE SCALE GENOMIC DNA]</scope>
    <source>
        <strain evidence="2 3">DSM 26916</strain>
    </source>
</reference>
<dbReference type="Gene3D" id="3.30.420.10">
    <property type="entry name" value="Ribonuclease H-like superfamily/Ribonuclease H"/>
    <property type="match status" value="1"/>
</dbReference>
<evidence type="ECO:0000313" key="3">
    <source>
        <dbReference type="Proteomes" id="UP000268908"/>
    </source>
</evidence>
<dbReference type="Pfam" id="PF10108">
    <property type="entry name" value="DNA_pol_B_exo2"/>
    <property type="match status" value="1"/>
</dbReference>
<name>A0A497XEK6_9PROT</name>
<accession>A0A497XEK6</accession>
<comment type="caution">
    <text evidence="2">The sequence shown here is derived from an EMBL/GenBank/DDBJ whole genome shotgun (WGS) entry which is preliminary data.</text>
</comment>
<gene>
    <name evidence="2" type="ORF">DFR35_1762</name>
</gene>
<evidence type="ECO:0000313" key="2">
    <source>
        <dbReference type="EMBL" id="RLJ65106.1"/>
    </source>
</evidence>
<dbReference type="OrthoDB" id="13288at2"/>
<evidence type="ECO:0000259" key="1">
    <source>
        <dbReference type="Pfam" id="PF10108"/>
    </source>
</evidence>
<dbReference type="GO" id="GO:0003676">
    <property type="term" value="F:nucleic acid binding"/>
    <property type="evidence" value="ECO:0007669"/>
    <property type="project" value="InterPro"/>
</dbReference>
<dbReference type="SUPFAM" id="SSF53098">
    <property type="entry name" value="Ribonuclease H-like"/>
    <property type="match status" value="1"/>
</dbReference>
<dbReference type="AlphaFoldDB" id="A0A497XEK6"/>
<dbReference type="Proteomes" id="UP000268908">
    <property type="component" value="Unassembled WGS sequence"/>
</dbReference>